<feature type="repeat" description="TPR" evidence="3">
    <location>
        <begin position="447"/>
        <end position="480"/>
    </location>
</feature>
<evidence type="ECO:0000313" key="5">
    <source>
        <dbReference type="EMBL" id="ADR34550.1"/>
    </source>
</evidence>
<dbReference type="STRING" id="709032.Sulku_1890"/>
<proteinExistence type="predicted"/>
<keyword evidence="2 3" id="KW-0802">TPR repeat</keyword>
<dbReference type="InterPro" id="IPR019734">
    <property type="entry name" value="TPR_rpt"/>
</dbReference>
<protein>
    <submittedName>
        <fullName evidence="5">Tetratricopeptide TPR_1 repeat-containing protein</fullName>
    </submittedName>
</protein>
<reference evidence="5 6" key="1">
    <citation type="journal article" date="2012" name="Stand. Genomic Sci.">
        <title>Complete genome sequence of the sulfur compounds oxidizing chemolithoautotroph Sulfuricurvum kujiense type strain (YK-1(T)).</title>
        <authorList>
            <person name="Han C."/>
            <person name="Kotsyurbenko O."/>
            <person name="Chertkov O."/>
            <person name="Held B."/>
            <person name="Lapidus A."/>
            <person name="Nolan M."/>
            <person name="Lucas S."/>
            <person name="Hammon N."/>
            <person name="Deshpande S."/>
            <person name="Cheng J.F."/>
            <person name="Tapia R."/>
            <person name="Goodwin L.A."/>
            <person name="Pitluck S."/>
            <person name="Liolios K."/>
            <person name="Pagani I."/>
            <person name="Ivanova N."/>
            <person name="Mavromatis K."/>
            <person name="Mikhailova N."/>
            <person name="Pati A."/>
            <person name="Chen A."/>
            <person name="Palaniappan K."/>
            <person name="Land M."/>
            <person name="Hauser L."/>
            <person name="Chang Y.J."/>
            <person name="Jeffries C.D."/>
            <person name="Brambilla E.M."/>
            <person name="Rohde M."/>
            <person name="Spring S."/>
            <person name="Sikorski J."/>
            <person name="Goker M."/>
            <person name="Woyke T."/>
            <person name="Bristow J."/>
            <person name="Eisen J.A."/>
            <person name="Markowitz V."/>
            <person name="Hugenholtz P."/>
            <person name="Kyrpides N.C."/>
            <person name="Klenk H.P."/>
            <person name="Detter J.C."/>
        </authorList>
    </citation>
    <scope>NUCLEOTIDE SEQUENCE [LARGE SCALE GENOMIC DNA]</scope>
    <source>
        <strain evidence="6">ATCC BAA-921 / DSM 16994 / JCM 11577 / YK-1</strain>
    </source>
</reference>
<dbReference type="PANTHER" id="PTHR44943">
    <property type="entry name" value="CELLULOSE SYNTHASE OPERON PROTEIN C"/>
    <property type="match status" value="1"/>
</dbReference>
<dbReference type="PROSITE" id="PS50005">
    <property type="entry name" value="TPR"/>
    <property type="match status" value="2"/>
</dbReference>
<dbReference type="Pfam" id="PF13432">
    <property type="entry name" value="TPR_16"/>
    <property type="match status" value="2"/>
</dbReference>
<keyword evidence="4" id="KW-1133">Transmembrane helix</keyword>
<dbReference type="eggNOG" id="COG0457">
    <property type="taxonomic scope" value="Bacteria"/>
</dbReference>
<dbReference type="AlphaFoldDB" id="E4U1S7"/>
<evidence type="ECO:0000313" key="6">
    <source>
        <dbReference type="Proteomes" id="UP000008721"/>
    </source>
</evidence>
<dbReference type="Pfam" id="PF13181">
    <property type="entry name" value="TPR_8"/>
    <property type="match status" value="1"/>
</dbReference>
<dbReference type="eggNOG" id="COG4783">
    <property type="taxonomic scope" value="Bacteria"/>
</dbReference>
<sequence length="782" mass="88612">MAEEQEEIIIIEEADAAGVEKTAAGASEPTGEKPSLLKNKRLILIIAGAVGLLLLVGGGVAFFSSHSSQEAKPTEQPIADAVKPSQENIIAPSALENMIERANYLYANGNPTEALKLYEKIALYSEAISQYNLGVVQLKEGEYKEALENFKHSIANGENRCVSAINAAVCCLNLKREKEFNYYIKMADSYLPQESSSPMYSYYYSLVNYYKGNYLEALSALKHPTTDEYQTIQNKLRAKISAMYGNFTDAINTLENPKQEEDSFSRGLLYANLGDLKSAKKYLTDAIKQNDEPVEEQLALALVDLKMGLHEEAAKLIKDSTDTYRNDVYAPYPLHVFLKPSLYNPDDIQRLYRKSSGDNRQQVYRSILYFAPYKIFNAEQTINYIRKGNANIYIDDIESAKEYLKTSTRASSVDYGIVLAIQKALKFRLRDANAQLSALLKRNPQHSILHYDLALTYAQMGDMSKAHEHFLRSYYLDANNYMSGIFAVMCSDMIGNNNPKLTSILKDNLSQEPEKEEFELYRTLLDITQNNFPSASKWLDNTYKERPLYLALNVLIATEMEQYDVARTSAKRLSALQPHDMLPNFMVIETNFSDMKPKAFASSALNYLKKQTFHYDDLYYGPQLTRDKAVQMAAMTGQLTPFIKRLETILPTTTDNTADIISALAEGHFYNQDFEKSYVLYNQLIDTYKIRDEQTLFLGACASIGAEHYENAIALLELSRMKNPSYSETRYALGLLYMQTFNNQAATNLFGKMGNTGFQSRYFDFAIDTNKLLTEPQNFHPL</sequence>
<dbReference type="KEGG" id="sku:Sulku_1890"/>
<dbReference type="RefSeq" id="WP_013460747.1">
    <property type="nucleotide sequence ID" value="NC_014762.1"/>
</dbReference>
<dbReference type="InterPro" id="IPR011990">
    <property type="entry name" value="TPR-like_helical_dom_sf"/>
</dbReference>
<keyword evidence="1" id="KW-0677">Repeat</keyword>
<dbReference type="OrthoDB" id="5346105at2"/>
<dbReference type="InterPro" id="IPR051685">
    <property type="entry name" value="Ycf3/AcsC/BcsC/TPR_MFPF"/>
</dbReference>
<dbReference type="Gene3D" id="1.25.40.10">
    <property type="entry name" value="Tetratricopeptide repeat domain"/>
    <property type="match status" value="4"/>
</dbReference>
<evidence type="ECO:0000256" key="2">
    <source>
        <dbReference type="ARBA" id="ARBA00022803"/>
    </source>
</evidence>
<evidence type="ECO:0000256" key="4">
    <source>
        <dbReference type="SAM" id="Phobius"/>
    </source>
</evidence>
<evidence type="ECO:0000256" key="1">
    <source>
        <dbReference type="ARBA" id="ARBA00022737"/>
    </source>
</evidence>
<keyword evidence="4" id="KW-0472">Membrane</keyword>
<keyword evidence="4" id="KW-0812">Transmembrane</keyword>
<keyword evidence="6" id="KW-1185">Reference proteome</keyword>
<name>E4U1S7_SULKY</name>
<dbReference type="Proteomes" id="UP000008721">
    <property type="component" value="Chromosome"/>
</dbReference>
<dbReference type="SMART" id="SM00028">
    <property type="entry name" value="TPR"/>
    <property type="match status" value="4"/>
</dbReference>
<gene>
    <name evidence="5" type="ordered locus">Sulku_1890</name>
</gene>
<feature type="transmembrane region" description="Helical" evidence="4">
    <location>
        <begin position="42"/>
        <end position="63"/>
    </location>
</feature>
<dbReference type="PANTHER" id="PTHR44943:SF8">
    <property type="entry name" value="TPR REPEAT-CONTAINING PROTEIN MJ0263"/>
    <property type="match status" value="1"/>
</dbReference>
<feature type="repeat" description="TPR" evidence="3">
    <location>
        <begin position="127"/>
        <end position="160"/>
    </location>
</feature>
<accession>E4U1S7</accession>
<dbReference type="HOGENOM" id="CLU_354486_0_0_7"/>
<dbReference type="SUPFAM" id="SSF48452">
    <property type="entry name" value="TPR-like"/>
    <property type="match status" value="3"/>
</dbReference>
<evidence type="ECO:0000256" key="3">
    <source>
        <dbReference type="PROSITE-ProRule" id="PRU00339"/>
    </source>
</evidence>
<organism evidence="5 6">
    <name type="scientific">Sulfuricurvum kujiense (strain ATCC BAA-921 / DSM 16994 / JCM 11577 / YK-1)</name>
    <dbReference type="NCBI Taxonomy" id="709032"/>
    <lineage>
        <taxon>Bacteria</taxon>
        <taxon>Pseudomonadati</taxon>
        <taxon>Campylobacterota</taxon>
        <taxon>Epsilonproteobacteria</taxon>
        <taxon>Campylobacterales</taxon>
        <taxon>Sulfurimonadaceae</taxon>
        <taxon>Sulfuricurvum</taxon>
    </lineage>
</organism>
<dbReference type="EMBL" id="CP002355">
    <property type="protein sequence ID" value="ADR34550.1"/>
    <property type="molecule type" value="Genomic_DNA"/>
</dbReference>